<feature type="binding site" evidence="5">
    <location>
        <position position="73"/>
    </location>
    <ligand>
        <name>Zn(2+)</name>
        <dbReference type="ChEBI" id="CHEBI:29105"/>
    </ligand>
</feature>
<keyword evidence="2 5" id="KW-0533">Nickel</keyword>
<reference evidence="6" key="1">
    <citation type="journal article" date="2018" name="Genome Biol.">
        <title>SKESA: strategic k-mer extension for scrupulous assemblies.</title>
        <authorList>
            <person name="Souvorov A."/>
            <person name="Agarwala R."/>
            <person name="Lipman D.J."/>
        </authorList>
    </citation>
    <scope>NUCLEOTIDE SEQUENCE</scope>
    <source>
        <strain evidence="6">OLC2673_Aeromonas</strain>
    </source>
</reference>
<reference evidence="6" key="2">
    <citation type="submission" date="2020-01" db="EMBL/GenBank/DDBJ databases">
        <authorList>
            <consortium name="NCBI Pathogen Detection Project"/>
        </authorList>
    </citation>
    <scope>NUCLEOTIDE SEQUENCE</scope>
    <source>
        <strain evidence="6">OLC2673_Aeromonas</strain>
    </source>
</reference>
<sequence length="113" mass="12205">MHEMSLAMAAIDLAAEQATQRGFTKVTALWLEVGSFSCVDPDTIAFCFEAAAKGTAVEGAQLHFQHQAAEAWCYDCNQTVTLTERGQACPECGGYKLRVAQGDSLRITDIEVS</sequence>
<evidence type="ECO:0000256" key="2">
    <source>
        <dbReference type="ARBA" id="ARBA00022596"/>
    </source>
</evidence>
<comment type="function">
    <text evidence="5">Involved in the maturation of [NiFe] hydrogenases. Required for nickel insertion into the metal center of the hydrogenase.</text>
</comment>
<dbReference type="AlphaFoldDB" id="A0A081URW4"/>
<gene>
    <name evidence="5 6" type="primary">hypA</name>
    <name evidence="6" type="ORF">JAJ28_003169</name>
    <name evidence="7" type="ORF">PY771_11305</name>
</gene>
<evidence type="ECO:0000313" key="7">
    <source>
        <dbReference type="EMBL" id="WEE28859.1"/>
    </source>
</evidence>
<protein>
    <recommendedName>
        <fullName evidence="5">Hydrogenase maturation factor HypA</fullName>
    </recommendedName>
</protein>
<dbReference type="NCBIfam" id="TIGR00100">
    <property type="entry name" value="hypA"/>
    <property type="match status" value="1"/>
</dbReference>
<dbReference type="Proteomes" id="UP001214666">
    <property type="component" value="Chromosome"/>
</dbReference>
<dbReference type="EMBL" id="CP118942">
    <property type="protein sequence ID" value="WEE28859.1"/>
    <property type="molecule type" value="Genomic_DNA"/>
</dbReference>
<proteinExistence type="inferred from homology"/>
<dbReference type="Proteomes" id="UP000859505">
    <property type="component" value="Unassembled WGS sequence"/>
</dbReference>
<dbReference type="RefSeq" id="WP_024944968.1">
    <property type="nucleotide sequence ID" value="NZ_AP023398.1"/>
</dbReference>
<dbReference type="PROSITE" id="PS01249">
    <property type="entry name" value="HYPA"/>
    <property type="match status" value="1"/>
</dbReference>
<keyword evidence="4 5" id="KW-0862">Zinc</keyword>
<feature type="binding site" evidence="5">
    <location>
        <position position="89"/>
    </location>
    <ligand>
        <name>Zn(2+)</name>
        <dbReference type="ChEBI" id="CHEBI:29105"/>
    </ligand>
</feature>
<dbReference type="Gene3D" id="3.30.2320.80">
    <property type="match status" value="1"/>
</dbReference>
<name>A0A081URW4_AERHY</name>
<dbReference type="PANTHER" id="PTHR34535">
    <property type="entry name" value="HYDROGENASE MATURATION FACTOR HYPA"/>
    <property type="match status" value="1"/>
</dbReference>
<evidence type="ECO:0000256" key="4">
    <source>
        <dbReference type="ARBA" id="ARBA00022833"/>
    </source>
</evidence>
<dbReference type="GO" id="GO:0051604">
    <property type="term" value="P:protein maturation"/>
    <property type="evidence" value="ECO:0007669"/>
    <property type="project" value="InterPro"/>
</dbReference>
<evidence type="ECO:0000313" key="8">
    <source>
        <dbReference type="Proteomes" id="UP000859505"/>
    </source>
</evidence>
<dbReference type="GO" id="GO:0016530">
    <property type="term" value="F:metallochaperone activity"/>
    <property type="evidence" value="ECO:0007669"/>
    <property type="project" value="UniProtKB-ARBA"/>
</dbReference>
<comment type="similarity">
    <text evidence="1 5">Belongs to the HypA/HybF family.</text>
</comment>
<dbReference type="EMBL" id="DACTUL010000027">
    <property type="protein sequence ID" value="HAT6345401.1"/>
    <property type="molecule type" value="Genomic_DNA"/>
</dbReference>
<feature type="binding site" evidence="5">
    <location>
        <position position="76"/>
    </location>
    <ligand>
        <name>Zn(2+)</name>
        <dbReference type="ChEBI" id="CHEBI:29105"/>
    </ligand>
</feature>
<accession>A0A081URW4</accession>
<dbReference type="FunFam" id="3.30.2320.80:FF:000001">
    <property type="entry name" value="Hydrogenase maturation factor HypA"/>
    <property type="match status" value="1"/>
</dbReference>
<dbReference type="NCBIfam" id="NF009046">
    <property type="entry name" value="PRK12380.1"/>
    <property type="match status" value="1"/>
</dbReference>
<dbReference type="GO" id="GO:0016151">
    <property type="term" value="F:nickel cation binding"/>
    <property type="evidence" value="ECO:0007669"/>
    <property type="project" value="UniProtKB-UniRule"/>
</dbReference>
<dbReference type="eggNOG" id="COG0375">
    <property type="taxonomic scope" value="Bacteria"/>
</dbReference>
<evidence type="ECO:0000256" key="3">
    <source>
        <dbReference type="ARBA" id="ARBA00022723"/>
    </source>
</evidence>
<dbReference type="InterPro" id="IPR020538">
    <property type="entry name" value="Hydgase_Ni_incorp_HypA/HybF_CS"/>
</dbReference>
<dbReference type="GO" id="GO:0008270">
    <property type="term" value="F:zinc ion binding"/>
    <property type="evidence" value="ECO:0007669"/>
    <property type="project" value="UniProtKB-UniRule"/>
</dbReference>
<dbReference type="PIRSF" id="PIRSF004761">
    <property type="entry name" value="Hydrgn_mat_HypA"/>
    <property type="match status" value="1"/>
</dbReference>
<keyword evidence="3 5" id="KW-0479">Metal-binding</keyword>
<dbReference type="PANTHER" id="PTHR34535:SF3">
    <property type="entry name" value="HYDROGENASE MATURATION FACTOR HYPA"/>
    <property type="match status" value="1"/>
</dbReference>
<evidence type="ECO:0000256" key="5">
    <source>
        <dbReference type="HAMAP-Rule" id="MF_00213"/>
    </source>
</evidence>
<reference evidence="7" key="3">
    <citation type="submission" date="2023-02" db="EMBL/GenBank/DDBJ databases">
        <title>The sequence of Aeromonas hydrophila K533.</title>
        <authorList>
            <person name="Luo X."/>
        </authorList>
    </citation>
    <scope>NUCLEOTIDE SEQUENCE</scope>
    <source>
        <strain evidence="7">K533</strain>
    </source>
</reference>
<dbReference type="HAMAP" id="MF_00213">
    <property type="entry name" value="HypA_HybF"/>
    <property type="match status" value="1"/>
</dbReference>
<feature type="binding site" evidence="5">
    <location>
        <position position="92"/>
    </location>
    <ligand>
        <name>Zn(2+)</name>
        <dbReference type="ChEBI" id="CHEBI:29105"/>
    </ligand>
</feature>
<feature type="binding site" evidence="5">
    <location>
        <position position="2"/>
    </location>
    <ligand>
        <name>Ni(2+)</name>
        <dbReference type="ChEBI" id="CHEBI:49786"/>
    </ligand>
</feature>
<evidence type="ECO:0000313" key="6">
    <source>
        <dbReference type="EMBL" id="HAT6345401.1"/>
    </source>
</evidence>
<organism evidence="6 8">
    <name type="scientific">Aeromonas hydrophila</name>
    <dbReference type="NCBI Taxonomy" id="644"/>
    <lineage>
        <taxon>Bacteria</taxon>
        <taxon>Pseudomonadati</taxon>
        <taxon>Pseudomonadota</taxon>
        <taxon>Gammaproteobacteria</taxon>
        <taxon>Aeromonadales</taxon>
        <taxon>Aeromonadaceae</taxon>
        <taxon>Aeromonas</taxon>
    </lineage>
</organism>
<dbReference type="Pfam" id="PF01155">
    <property type="entry name" value="HypA"/>
    <property type="match status" value="1"/>
</dbReference>
<dbReference type="InterPro" id="IPR000688">
    <property type="entry name" value="HypA/HybF"/>
</dbReference>
<evidence type="ECO:0000256" key="1">
    <source>
        <dbReference type="ARBA" id="ARBA00010748"/>
    </source>
</evidence>